<sequence>MKNYIIVAIVIILIIAGVVWYSNKGAVAPVDDQSAITTENVDVNADATAPATDVSAEGAVQ</sequence>
<gene>
    <name evidence="2" type="ORF">COX02_02240</name>
</gene>
<keyword evidence="1" id="KW-1133">Transmembrane helix</keyword>
<organism evidence="2 3">
    <name type="scientific">Candidatus Vogelbacteria bacterium CG22_combo_CG10-13_8_21_14_all_37_9</name>
    <dbReference type="NCBI Taxonomy" id="1975046"/>
    <lineage>
        <taxon>Bacteria</taxon>
        <taxon>Candidatus Vogeliibacteriota</taxon>
    </lineage>
</organism>
<comment type="caution">
    <text evidence="2">The sequence shown here is derived from an EMBL/GenBank/DDBJ whole genome shotgun (WGS) entry which is preliminary data.</text>
</comment>
<dbReference type="AlphaFoldDB" id="A0A2H0BKD4"/>
<dbReference type="Proteomes" id="UP000229334">
    <property type="component" value="Unassembled WGS sequence"/>
</dbReference>
<evidence type="ECO:0000313" key="2">
    <source>
        <dbReference type="EMBL" id="PIP58054.1"/>
    </source>
</evidence>
<reference evidence="2 3" key="1">
    <citation type="submission" date="2017-09" db="EMBL/GenBank/DDBJ databases">
        <title>Depth-based differentiation of microbial function through sediment-hosted aquifers and enrichment of novel symbionts in the deep terrestrial subsurface.</title>
        <authorList>
            <person name="Probst A.J."/>
            <person name="Ladd B."/>
            <person name="Jarett J.K."/>
            <person name="Geller-Mcgrath D.E."/>
            <person name="Sieber C.M."/>
            <person name="Emerson J.B."/>
            <person name="Anantharaman K."/>
            <person name="Thomas B.C."/>
            <person name="Malmstrom R."/>
            <person name="Stieglmeier M."/>
            <person name="Klingl A."/>
            <person name="Woyke T."/>
            <person name="Ryan C.M."/>
            <person name="Banfield J.F."/>
        </authorList>
    </citation>
    <scope>NUCLEOTIDE SEQUENCE [LARGE SCALE GENOMIC DNA]</scope>
    <source>
        <strain evidence="2">CG22_combo_CG10-13_8_21_14_all_37_9</strain>
    </source>
</reference>
<evidence type="ECO:0000256" key="1">
    <source>
        <dbReference type="SAM" id="Phobius"/>
    </source>
</evidence>
<dbReference type="EMBL" id="PCSX01000035">
    <property type="protein sequence ID" value="PIP58054.1"/>
    <property type="molecule type" value="Genomic_DNA"/>
</dbReference>
<keyword evidence="1" id="KW-0812">Transmembrane</keyword>
<feature type="transmembrane region" description="Helical" evidence="1">
    <location>
        <begin position="5"/>
        <end position="22"/>
    </location>
</feature>
<accession>A0A2H0BKD4</accession>
<evidence type="ECO:0000313" key="3">
    <source>
        <dbReference type="Proteomes" id="UP000229334"/>
    </source>
</evidence>
<protein>
    <submittedName>
        <fullName evidence="2">Uncharacterized protein</fullName>
    </submittedName>
</protein>
<name>A0A2H0BKD4_9BACT</name>
<keyword evidence="1" id="KW-0472">Membrane</keyword>
<proteinExistence type="predicted"/>